<comment type="caution">
    <text evidence="6">The sequence shown here is derived from an EMBL/GenBank/DDBJ whole genome shotgun (WGS) entry which is preliminary data.</text>
</comment>
<feature type="domain" description="NlpC/P60" evidence="5">
    <location>
        <begin position="255"/>
        <end position="371"/>
    </location>
</feature>
<dbReference type="RefSeq" id="WP_219533117.1">
    <property type="nucleotide sequence ID" value="NZ_JAHKRM010000016.1"/>
</dbReference>
<dbReference type="InterPro" id="IPR000064">
    <property type="entry name" value="NLP_P60_dom"/>
</dbReference>
<dbReference type="PANTHER" id="PTHR47359">
    <property type="entry name" value="PEPTIDOGLYCAN DL-ENDOPEPTIDASE CWLO"/>
    <property type="match status" value="1"/>
</dbReference>
<dbReference type="Pfam" id="PF06013">
    <property type="entry name" value="WXG100"/>
    <property type="match status" value="1"/>
</dbReference>
<evidence type="ECO:0000313" key="7">
    <source>
        <dbReference type="Proteomes" id="UP001597097"/>
    </source>
</evidence>
<evidence type="ECO:0000256" key="2">
    <source>
        <dbReference type="ARBA" id="ARBA00022801"/>
    </source>
</evidence>
<keyword evidence="2" id="KW-0378">Hydrolase</keyword>
<feature type="region of interest" description="Disordered" evidence="4">
    <location>
        <begin position="181"/>
        <end position="251"/>
    </location>
</feature>
<evidence type="ECO:0000313" key="6">
    <source>
        <dbReference type="EMBL" id="MFD1539251.1"/>
    </source>
</evidence>
<dbReference type="Pfam" id="PF00877">
    <property type="entry name" value="NLPC_P60"/>
    <property type="match status" value="1"/>
</dbReference>
<evidence type="ECO:0000256" key="1">
    <source>
        <dbReference type="ARBA" id="ARBA00022670"/>
    </source>
</evidence>
<feature type="compositionally biased region" description="Low complexity" evidence="4">
    <location>
        <begin position="210"/>
        <end position="224"/>
    </location>
</feature>
<protein>
    <submittedName>
        <fullName evidence="6">NlpC/P60 family protein</fullName>
    </submittedName>
</protein>
<dbReference type="EMBL" id="JBHUCM010000016">
    <property type="protein sequence ID" value="MFD1539251.1"/>
    <property type="molecule type" value="Genomic_DNA"/>
</dbReference>
<dbReference type="InterPro" id="IPR051794">
    <property type="entry name" value="PG_Endopeptidase_C40"/>
</dbReference>
<gene>
    <name evidence="6" type="ORF">ACFSJ0_19495</name>
</gene>
<evidence type="ECO:0000256" key="3">
    <source>
        <dbReference type="ARBA" id="ARBA00022807"/>
    </source>
</evidence>
<keyword evidence="1" id="KW-0645">Protease</keyword>
<accession>A0ABW4GAI9</accession>
<dbReference type="InterPro" id="IPR010310">
    <property type="entry name" value="T7SS_ESAT-6-like"/>
</dbReference>
<evidence type="ECO:0000256" key="4">
    <source>
        <dbReference type="SAM" id="MobiDB-lite"/>
    </source>
</evidence>
<evidence type="ECO:0000259" key="5">
    <source>
        <dbReference type="PROSITE" id="PS51935"/>
    </source>
</evidence>
<dbReference type="PANTHER" id="PTHR47359:SF3">
    <property type="entry name" value="NLP_P60 DOMAIN-CONTAINING PROTEIN-RELATED"/>
    <property type="match status" value="1"/>
</dbReference>
<proteinExistence type="predicted"/>
<organism evidence="6 7">
    <name type="scientific">Nonomuraea guangzhouensis</name>
    <dbReference type="NCBI Taxonomy" id="1291555"/>
    <lineage>
        <taxon>Bacteria</taxon>
        <taxon>Bacillati</taxon>
        <taxon>Actinomycetota</taxon>
        <taxon>Actinomycetes</taxon>
        <taxon>Streptosporangiales</taxon>
        <taxon>Streptosporangiaceae</taxon>
        <taxon>Nonomuraea</taxon>
    </lineage>
</organism>
<keyword evidence="3" id="KW-0788">Thiol protease</keyword>
<dbReference type="Proteomes" id="UP001597097">
    <property type="component" value="Unassembled WGS sequence"/>
</dbReference>
<dbReference type="PROSITE" id="PS51935">
    <property type="entry name" value="NLPC_P60"/>
    <property type="match status" value="1"/>
</dbReference>
<reference evidence="7" key="1">
    <citation type="journal article" date="2019" name="Int. J. Syst. Evol. Microbiol.">
        <title>The Global Catalogue of Microorganisms (GCM) 10K type strain sequencing project: providing services to taxonomists for standard genome sequencing and annotation.</title>
        <authorList>
            <consortium name="The Broad Institute Genomics Platform"/>
            <consortium name="The Broad Institute Genome Sequencing Center for Infectious Disease"/>
            <person name="Wu L."/>
            <person name="Ma J."/>
        </authorList>
    </citation>
    <scope>NUCLEOTIDE SEQUENCE [LARGE SCALE GENOMIC DNA]</scope>
    <source>
        <strain evidence="7">CGMCC 1.15399</strain>
    </source>
</reference>
<keyword evidence="7" id="KW-1185">Reference proteome</keyword>
<feature type="compositionally biased region" description="Gly residues" evidence="4">
    <location>
        <begin position="225"/>
        <end position="245"/>
    </location>
</feature>
<sequence length="371" mass="37741">MELGDLPGGDVLARILKQVSGDPGTIRDVAKRWRGAGGKTGEYVGRLGTAVKGVNTAWQGDSADAFDKYMSRYSTAGGDLYDAMTDSATVLDNVAQTLETSASKVRGICGDVLDKAVAYKTAHPKATQAEFDKALSSHVSDAVEDATVHLNSANKAVNQAAKTIGGHWDDRETTFAAIKAPGDQTFVPGPGHTVHWDKTPLPDWQKTSLASADGSGAGPAPASSPGGGSPTAASSGGGGGGGGGTAQAVPYVPGGGSGADIVNAARQHLGKPYVWGANGPKAFDCSGLVYYSLNQAGIKIGDTTAAGYQASGQPISGPPQPGDLVFFGAPPDHIGIYIGDGKMIHAPHPGANVRVGEVAVQHGPITYRRIS</sequence>
<name>A0ABW4GAI9_9ACTN</name>